<dbReference type="EMBL" id="QXFT01000382">
    <property type="protein sequence ID" value="KAE9345516.1"/>
    <property type="molecule type" value="Genomic_DNA"/>
</dbReference>
<dbReference type="Proteomes" id="UP000434957">
    <property type="component" value="Unassembled WGS sequence"/>
</dbReference>
<evidence type="ECO:0000313" key="3">
    <source>
        <dbReference type="Proteomes" id="UP000434957"/>
    </source>
</evidence>
<sequence>MSDDYSGNHAASPGTGTDRYARGASVSSRYGSIERRHCQTDEVKPAMGVVSDQDAQRSSIGSRPNIESPLTTVEACRRLLDGLRVVLAALRARVQAVEALVEKLWSTPAIFDTMCEICLGRLNSSVRRWTT</sequence>
<reference evidence="2 3" key="1">
    <citation type="submission" date="2018-08" db="EMBL/GenBank/DDBJ databases">
        <title>Genomic investigation of the strawberry pathogen Phytophthora fragariae indicates pathogenicity is determined by transcriptional variation in three key races.</title>
        <authorList>
            <person name="Adams T.M."/>
            <person name="Armitage A.D."/>
            <person name="Sobczyk M.K."/>
            <person name="Bates H.J."/>
            <person name="Dunwell J.M."/>
            <person name="Nellist C.F."/>
            <person name="Harrison R.J."/>
        </authorList>
    </citation>
    <scope>NUCLEOTIDE SEQUENCE [LARGE SCALE GENOMIC DNA]</scope>
    <source>
        <strain evidence="2 3">SCRP333</strain>
    </source>
</reference>
<evidence type="ECO:0000256" key="1">
    <source>
        <dbReference type="SAM" id="MobiDB-lite"/>
    </source>
</evidence>
<evidence type="ECO:0000313" key="2">
    <source>
        <dbReference type="EMBL" id="KAE9345516.1"/>
    </source>
</evidence>
<dbReference type="AlphaFoldDB" id="A0A6A4FKZ8"/>
<gene>
    <name evidence="2" type="ORF">PR003_g7905</name>
</gene>
<protein>
    <submittedName>
        <fullName evidence="2">Uncharacterized protein</fullName>
    </submittedName>
</protein>
<accession>A0A6A4FKZ8</accession>
<feature type="region of interest" description="Disordered" evidence="1">
    <location>
        <begin position="1"/>
        <end position="64"/>
    </location>
</feature>
<keyword evidence="3" id="KW-1185">Reference proteome</keyword>
<proteinExistence type="predicted"/>
<name>A0A6A4FKZ8_9STRA</name>
<comment type="caution">
    <text evidence="2">The sequence shown here is derived from an EMBL/GenBank/DDBJ whole genome shotgun (WGS) entry which is preliminary data.</text>
</comment>
<organism evidence="2 3">
    <name type="scientific">Phytophthora rubi</name>
    <dbReference type="NCBI Taxonomy" id="129364"/>
    <lineage>
        <taxon>Eukaryota</taxon>
        <taxon>Sar</taxon>
        <taxon>Stramenopiles</taxon>
        <taxon>Oomycota</taxon>
        <taxon>Peronosporomycetes</taxon>
        <taxon>Peronosporales</taxon>
        <taxon>Peronosporaceae</taxon>
        <taxon>Phytophthora</taxon>
    </lineage>
</organism>
<feature type="compositionally biased region" description="Basic and acidic residues" evidence="1">
    <location>
        <begin position="32"/>
        <end position="44"/>
    </location>
</feature>